<organism evidence="7 8">
    <name type="scientific">Roseibium alexandrii (strain DSM 17067 / NCIMB 14079 / DFL-11)</name>
    <name type="common">Labrenzia alexandrii</name>
    <dbReference type="NCBI Taxonomy" id="244592"/>
    <lineage>
        <taxon>Bacteria</taxon>
        <taxon>Pseudomonadati</taxon>
        <taxon>Pseudomonadota</taxon>
        <taxon>Alphaproteobacteria</taxon>
        <taxon>Hyphomicrobiales</taxon>
        <taxon>Stappiaceae</taxon>
        <taxon>Roseibium</taxon>
    </lineage>
</organism>
<evidence type="ECO:0000256" key="1">
    <source>
        <dbReference type="ARBA" id="ARBA00009741"/>
    </source>
</evidence>
<comment type="similarity">
    <text evidence="1 6">Belongs to the methyltransferase superfamily. PrmA family.</text>
</comment>
<feature type="binding site" evidence="6">
    <location>
        <position position="228"/>
    </location>
    <ligand>
        <name>S-adenosyl-L-methionine</name>
        <dbReference type="ChEBI" id="CHEBI:59789"/>
    </ligand>
</feature>
<dbReference type="Gene3D" id="3.40.50.150">
    <property type="entry name" value="Vaccinia Virus protein VP39"/>
    <property type="match status" value="1"/>
</dbReference>
<dbReference type="NCBIfam" id="NF001784">
    <property type="entry name" value="PRK00517.2-1"/>
    <property type="match status" value="1"/>
</dbReference>
<keyword evidence="7" id="KW-0687">Ribonucleoprotein</keyword>
<evidence type="ECO:0000256" key="2">
    <source>
        <dbReference type="ARBA" id="ARBA00022490"/>
    </source>
</evidence>
<comment type="catalytic activity">
    <reaction evidence="6">
        <text>L-lysyl-[protein] + 3 S-adenosyl-L-methionine = N(6),N(6),N(6)-trimethyl-L-lysyl-[protein] + 3 S-adenosyl-L-homocysteine + 3 H(+)</text>
        <dbReference type="Rhea" id="RHEA:54192"/>
        <dbReference type="Rhea" id="RHEA-COMP:9752"/>
        <dbReference type="Rhea" id="RHEA-COMP:13826"/>
        <dbReference type="ChEBI" id="CHEBI:15378"/>
        <dbReference type="ChEBI" id="CHEBI:29969"/>
        <dbReference type="ChEBI" id="CHEBI:57856"/>
        <dbReference type="ChEBI" id="CHEBI:59789"/>
        <dbReference type="ChEBI" id="CHEBI:61961"/>
    </reaction>
</comment>
<comment type="caution">
    <text evidence="7">The sequence shown here is derived from an EMBL/GenBank/DDBJ whole genome shotgun (WGS) entry which is preliminary data.</text>
</comment>
<feature type="binding site" evidence="6">
    <location>
        <position position="136"/>
    </location>
    <ligand>
        <name>S-adenosyl-L-methionine</name>
        <dbReference type="ChEBI" id="CHEBI:59789"/>
    </ligand>
</feature>
<dbReference type="SUPFAM" id="SSF53335">
    <property type="entry name" value="S-adenosyl-L-methionine-dependent methyltransferases"/>
    <property type="match status" value="1"/>
</dbReference>
<dbReference type="PANTHER" id="PTHR43648:SF1">
    <property type="entry name" value="ELECTRON TRANSFER FLAVOPROTEIN BETA SUBUNIT LYSINE METHYLTRANSFERASE"/>
    <property type="match status" value="1"/>
</dbReference>
<proteinExistence type="inferred from homology"/>
<dbReference type="EC" id="2.1.1.-" evidence="6"/>
<accession>A0A5E8GXK4</accession>
<dbReference type="InterPro" id="IPR050078">
    <property type="entry name" value="Ribosomal_L11_MeTrfase_PrmA"/>
</dbReference>
<keyword evidence="7" id="KW-0689">Ribosomal protein</keyword>
<dbReference type="GO" id="GO:0005840">
    <property type="term" value="C:ribosome"/>
    <property type="evidence" value="ECO:0007669"/>
    <property type="project" value="UniProtKB-KW"/>
</dbReference>
<keyword evidence="4 6" id="KW-0808">Transferase</keyword>
<comment type="subcellular location">
    <subcellularLocation>
        <location evidence="6">Cytoplasm</location>
    </subcellularLocation>
</comment>
<dbReference type="EMBL" id="ACCU02000001">
    <property type="protein sequence ID" value="EEE44373.1"/>
    <property type="molecule type" value="Genomic_DNA"/>
</dbReference>
<evidence type="ECO:0000313" key="8">
    <source>
        <dbReference type="Proteomes" id="UP000004703"/>
    </source>
</evidence>
<gene>
    <name evidence="6" type="primary">prmA</name>
    <name evidence="7" type="ORF">SADFL11_1660</name>
</gene>
<sequence length="296" mass="32440">MKTIRVKITAEELEAKRISEILERAFEDEGNPVTIYEDSSDGKIWSAEILLFSMEPDEAAALVRDRVGADAFAAPLEAEELPDINWVEKSLEGLKPVRAGRFFVHGSHDRDKVPGGAIGLEIEAALAFGTGHHGTTAGCLEEIDRLLSMREYDSILDLGTGTGVLAIAAALKARQQVLATDNDPIATRTALENARLNGARHLVTGFTANGVEDRRFNLYGPFDLVIANILARPLMKMSKSICARMTPTSTLILSGLRIEDGPRILFAYGCQGFVLDRRREKDGWLTLTLVRGRKHA</sequence>
<evidence type="ECO:0000256" key="6">
    <source>
        <dbReference type="HAMAP-Rule" id="MF_00735"/>
    </source>
</evidence>
<reference evidence="7 8" key="2">
    <citation type="submission" date="2013-04" db="EMBL/GenBank/DDBJ databases">
        <authorList>
            <person name="Fiebig A."/>
            <person name="Pradella S."/>
            <person name="Wagner-Doebler I."/>
        </authorList>
    </citation>
    <scope>NUCLEOTIDE SEQUENCE [LARGE SCALE GENOMIC DNA]</scope>
    <source>
        <strain evidence="8">DSM 17067 / NCIMB 14079 / DFL-11</strain>
    </source>
</reference>
<feature type="binding site" evidence="6">
    <location>
        <position position="159"/>
    </location>
    <ligand>
        <name>S-adenosyl-L-methionine</name>
        <dbReference type="ChEBI" id="CHEBI:59789"/>
    </ligand>
</feature>
<comment type="function">
    <text evidence="6">Methylates ribosomal protein L11.</text>
</comment>
<evidence type="ECO:0000256" key="5">
    <source>
        <dbReference type="ARBA" id="ARBA00022691"/>
    </source>
</evidence>
<dbReference type="PANTHER" id="PTHR43648">
    <property type="entry name" value="ELECTRON TRANSFER FLAVOPROTEIN BETA SUBUNIT LYSINE METHYLTRANSFERASE"/>
    <property type="match status" value="1"/>
</dbReference>
<evidence type="ECO:0000256" key="3">
    <source>
        <dbReference type="ARBA" id="ARBA00022603"/>
    </source>
</evidence>
<evidence type="ECO:0000313" key="7">
    <source>
        <dbReference type="EMBL" id="EEE44373.1"/>
    </source>
</evidence>
<keyword evidence="2 6" id="KW-0963">Cytoplasm</keyword>
<keyword evidence="3 6" id="KW-0489">Methyltransferase</keyword>
<dbReference type="GO" id="GO:0032259">
    <property type="term" value="P:methylation"/>
    <property type="evidence" value="ECO:0007669"/>
    <property type="project" value="UniProtKB-KW"/>
</dbReference>
<dbReference type="Proteomes" id="UP000004703">
    <property type="component" value="Chromosome"/>
</dbReference>
<dbReference type="GO" id="GO:0005737">
    <property type="term" value="C:cytoplasm"/>
    <property type="evidence" value="ECO:0007669"/>
    <property type="project" value="UniProtKB-SubCell"/>
</dbReference>
<keyword evidence="5 6" id="KW-0949">S-adenosyl-L-methionine</keyword>
<dbReference type="RefSeq" id="WP_008191420.1">
    <property type="nucleotide sequence ID" value="NZ_CM011002.1"/>
</dbReference>
<dbReference type="GO" id="GO:0016279">
    <property type="term" value="F:protein-lysine N-methyltransferase activity"/>
    <property type="evidence" value="ECO:0007669"/>
    <property type="project" value="RHEA"/>
</dbReference>
<dbReference type="AlphaFoldDB" id="A0A5E8GXK4"/>
<evidence type="ECO:0000256" key="4">
    <source>
        <dbReference type="ARBA" id="ARBA00022679"/>
    </source>
</evidence>
<dbReference type="CDD" id="cd02440">
    <property type="entry name" value="AdoMet_MTases"/>
    <property type="match status" value="1"/>
</dbReference>
<feature type="binding site" evidence="6">
    <location>
        <position position="181"/>
    </location>
    <ligand>
        <name>S-adenosyl-L-methionine</name>
        <dbReference type="ChEBI" id="CHEBI:59789"/>
    </ligand>
</feature>
<reference evidence="7 8" key="1">
    <citation type="submission" date="2008-01" db="EMBL/GenBank/DDBJ databases">
        <authorList>
            <person name="Wagner-Dobler I."/>
            <person name="Ferriera S."/>
            <person name="Johnson J."/>
            <person name="Kravitz S."/>
            <person name="Beeson K."/>
            <person name="Sutton G."/>
            <person name="Rogers Y.-H."/>
            <person name="Friedman R."/>
            <person name="Frazier M."/>
            <person name="Venter J.C."/>
        </authorList>
    </citation>
    <scope>NUCLEOTIDE SEQUENCE [LARGE SCALE GENOMIC DNA]</scope>
    <source>
        <strain evidence="8">DSM 17067 / NCIMB 14079 / DFL-11</strain>
    </source>
</reference>
<dbReference type="InterPro" id="IPR029063">
    <property type="entry name" value="SAM-dependent_MTases_sf"/>
</dbReference>
<name>A0A5E8GXK4_ROSAD</name>
<protein>
    <recommendedName>
        <fullName evidence="6">Ribosomal protein L11 methyltransferase</fullName>
        <shortName evidence="6">L11 Mtase</shortName>
        <ecNumber evidence="6">2.1.1.-</ecNumber>
    </recommendedName>
</protein>
<dbReference type="HAMAP" id="MF_00735">
    <property type="entry name" value="Methyltr_PrmA"/>
    <property type="match status" value="1"/>
</dbReference>
<dbReference type="InterPro" id="IPR004498">
    <property type="entry name" value="Ribosomal_PrmA_MeTrfase"/>
</dbReference>
<dbReference type="Pfam" id="PF06325">
    <property type="entry name" value="PrmA"/>
    <property type="match status" value="1"/>
</dbReference>